<keyword evidence="5 8" id="KW-0547">Nucleotide-binding</keyword>
<dbReference type="GO" id="GO:0032958">
    <property type="term" value="P:inositol phosphate biosynthetic process"/>
    <property type="evidence" value="ECO:0007669"/>
    <property type="project" value="TreeGrafter"/>
</dbReference>
<evidence type="ECO:0000256" key="3">
    <source>
        <dbReference type="ARBA" id="ARBA00014846"/>
    </source>
</evidence>
<dbReference type="EMBL" id="WTPW01000364">
    <property type="protein sequence ID" value="KAF0519162.1"/>
    <property type="molecule type" value="Genomic_DNA"/>
</dbReference>
<evidence type="ECO:0000313" key="9">
    <source>
        <dbReference type="EMBL" id="KAF0519162.1"/>
    </source>
</evidence>
<keyword evidence="10" id="KW-1185">Reference proteome</keyword>
<evidence type="ECO:0000256" key="8">
    <source>
        <dbReference type="RuleBase" id="RU364126"/>
    </source>
</evidence>
<dbReference type="Proteomes" id="UP000439903">
    <property type="component" value="Unassembled WGS sequence"/>
</dbReference>
<evidence type="ECO:0000256" key="1">
    <source>
        <dbReference type="ARBA" id="ARBA00001774"/>
    </source>
</evidence>
<evidence type="ECO:0000256" key="5">
    <source>
        <dbReference type="ARBA" id="ARBA00022741"/>
    </source>
</evidence>
<evidence type="ECO:0000256" key="7">
    <source>
        <dbReference type="ARBA" id="ARBA00022840"/>
    </source>
</evidence>
<evidence type="ECO:0000313" key="10">
    <source>
        <dbReference type="Proteomes" id="UP000439903"/>
    </source>
</evidence>
<comment type="catalytic activity">
    <reaction evidence="1 8">
        <text>1D-myo-inositol 1,3,4,5,6-pentakisphosphate + ATP = 1D-myo-inositol hexakisphosphate + ADP + H(+)</text>
        <dbReference type="Rhea" id="RHEA:20313"/>
        <dbReference type="ChEBI" id="CHEBI:15378"/>
        <dbReference type="ChEBI" id="CHEBI:30616"/>
        <dbReference type="ChEBI" id="CHEBI:57733"/>
        <dbReference type="ChEBI" id="CHEBI:58130"/>
        <dbReference type="ChEBI" id="CHEBI:456216"/>
        <dbReference type="EC" id="2.7.1.158"/>
    </reaction>
</comment>
<comment type="caution">
    <text evidence="9">The sequence shown here is derived from an EMBL/GenBank/DDBJ whole genome shotgun (WGS) entry which is preliminary data.</text>
</comment>
<reference evidence="9 10" key="1">
    <citation type="journal article" date="2019" name="Environ. Microbiol.">
        <title>At the nexus of three kingdoms: the genome of the mycorrhizal fungus Gigaspora margarita provides insights into plant, endobacterial and fungal interactions.</title>
        <authorList>
            <person name="Venice F."/>
            <person name="Ghignone S."/>
            <person name="Salvioli di Fossalunga A."/>
            <person name="Amselem J."/>
            <person name="Novero M."/>
            <person name="Xianan X."/>
            <person name="Sedzielewska Toro K."/>
            <person name="Morin E."/>
            <person name="Lipzen A."/>
            <person name="Grigoriev I.V."/>
            <person name="Henrissat B."/>
            <person name="Martin F.M."/>
            <person name="Bonfante P."/>
        </authorList>
    </citation>
    <scope>NUCLEOTIDE SEQUENCE [LARGE SCALE GENOMIC DNA]</scope>
    <source>
        <strain evidence="9 10">BEG34</strain>
    </source>
</reference>
<comment type="domain">
    <text evidence="8">The EXKPK motif is conserved in inositol-pentakisphosphate 2-kinases of both family 1 and 2.</text>
</comment>
<protein>
    <recommendedName>
        <fullName evidence="3 8">Inositol-pentakisphosphate 2-kinase</fullName>
        <ecNumber evidence="2 8">2.7.1.158</ecNumber>
    </recommendedName>
</protein>
<organism evidence="9 10">
    <name type="scientific">Gigaspora margarita</name>
    <dbReference type="NCBI Taxonomy" id="4874"/>
    <lineage>
        <taxon>Eukaryota</taxon>
        <taxon>Fungi</taxon>
        <taxon>Fungi incertae sedis</taxon>
        <taxon>Mucoromycota</taxon>
        <taxon>Glomeromycotina</taxon>
        <taxon>Glomeromycetes</taxon>
        <taxon>Diversisporales</taxon>
        <taxon>Gigasporaceae</taxon>
        <taxon>Gigaspora</taxon>
    </lineage>
</organism>
<gene>
    <name evidence="9" type="ORF">F8M41_016619</name>
</gene>
<proteinExistence type="predicted"/>
<dbReference type="InterPro" id="IPR043001">
    <property type="entry name" value="IP5_2-K_N_lobe"/>
</dbReference>
<dbReference type="OrthoDB" id="272370at2759"/>
<dbReference type="Pfam" id="PF06090">
    <property type="entry name" value="Ins_P5_2-kin"/>
    <property type="match status" value="1"/>
</dbReference>
<sequence length="435" mass="51127">MLHIEVIPELYHKNLWKYKAEGNVNVVLAFIGKNERFFGTVLRLRKTIISNQDTSIDNENSFENQDLSFSYASSVIGPLLGDEYISKSILLKVPQTFLKELSKAILPMRPENRIHKDIDFNQHYGILTYDHTIFASDTNLTLSIELKPKWAFLPSSPFINSEKFHSCRFCMHKYSKKILSNYCPLDLFSLDEVRLKRAIKELLSNPNNNLKMFIQGMQIHIGQGDWPTQLYEFFNFDQSSTDHKTQHQNVDQKNLLVMLLLCTILEEQILFKRLKQLQKTLDELDIEGIYKLFLEQRSNLHDPTLEEWQLIVKEYEQRIKSPDVPHLSMDGAQMRQRIYEFLMSTTLKDCSIIFTFQKSRFSDETKVADGTSLFFKEKVKFIPFSSDKIYFKYKVNVIDLDPKSVTKIPYYYDLDAMIVNNYMKCDDITKKKCIE</sequence>
<accession>A0A8H4EMT7</accession>
<dbReference type="AlphaFoldDB" id="A0A8H4EMT7"/>
<dbReference type="GO" id="GO:0005634">
    <property type="term" value="C:nucleus"/>
    <property type="evidence" value="ECO:0007669"/>
    <property type="project" value="TreeGrafter"/>
</dbReference>
<evidence type="ECO:0000256" key="6">
    <source>
        <dbReference type="ARBA" id="ARBA00022777"/>
    </source>
</evidence>
<keyword evidence="4 8" id="KW-0808">Transferase</keyword>
<evidence type="ECO:0000256" key="4">
    <source>
        <dbReference type="ARBA" id="ARBA00022679"/>
    </source>
</evidence>
<keyword evidence="6 8" id="KW-0418">Kinase</keyword>
<dbReference type="PANTHER" id="PTHR14456">
    <property type="entry name" value="INOSITOL POLYPHOSPHATE KINASE 1"/>
    <property type="match status" value="1"/>
</dbReference>
<dbReference type="Gene3D" id="3.30.200.110">
    <property type="entry name" value="Inositol-pentakisphosphate 2-kinase, N-lobe"/>
    <property type="match status" value="1"/>
</dbReference>
<dbReference type="GO" id="GO:0005524">
    <property type="term" value="F:ATP binding"/>
    <property type="evidence" value="ECO:0007669"/>
    <property type="project" value="UniProtKB-KW"/>
</dbReference>
<dbReference type="PANTHER" id="PTHR14456:SF2">
    <property type="entry name" value="INOSITOL-PENTAKISPHOSPHATE 2-KINASE"/>
    <property type="match status" value="1"/>
</dbReference>
<name>A0A8H4EMT7_GIGMA</name>
<dbReference type="GO" id="GO:0035299">
    <property type="term" value="F:inositol-1,3,4,5,6-pentakisphosphate 2-kinase activity"/>
    <property type="evidence" value="ECO:0007669"/>
    <property type="project" value="UniProtKB-EC"/>
</dbReference>
<evidence type="ECO:0000256" key="2">
    <source>
        <dbReference type="ARBA" id="ARBA00012023"/>
    </source>
</evidence>
<keyword evidence="7 8" id="KW-0067">ATP-binding</keyword>
<dbReference type="InterPro" id="IPR009286">
    <property type="entry name" value="Ins_P5_2-kin"/>
</dbReference>
<dbReference type="EC" id="2.7.1.158" evidence="2 8"/>
<comment type="function">
    <text evidence="8">Phosphorylates Ins(1,3,4,5,6)P5 at position 2 to form Ins(1,2,3,4,5,6)P6 (InsP6 or phytate).</text>
</comment>